<dbReference type="EMBL" id="CAJNOC010000253">
    <property type="protein sequence ID" value="CAF0733902.1"/>
    <property type="molecule type" value="Genomic_DNA"/>
</dbReference>
<feature type="transmembrane region" description="Helical" evidence="1">
    <location>
        <begin position="47"/>
        <end position="70"/>
    </location>
</feature>
<protein>
    <submittedName>
        <fullName evidence="2">Uncharacterized protein</fullName>
    </submittedName>
</protein>
<evidence type="ECO:0000256" key="1">
    <source>
        <dbReference type="SAM" id="Phobius"/>
    </source>
</evidence>
<accession>A0A813N6Q6</accession>
<keyword evidence="3" id="KW-1185">Reference proteome</keyword>
<comment type="caution">
    <text evidence="2">The sequence shown here is derived from an EMBL/GenBank/DDBJ whole genome shotgun (WGS) entry which is preliminary data.</text>
</comment>
<reference evidence="2" key="1">
    <citation type="submission" date="2021-02" db="EMBL/GenBank/DDBJ databases">
        <authorList>
            <person name="Nowell W R."/>
        </authorList>
    </citation>
    <scope>NUCLEOTIDE SEQUENCE</scope>
    <source>
        <strain evidence="2">Ploen Becks lab</strain>
    </source>
</reference>
<dbReference type="AlphaFoldDB" id="A0A813N6Q6"/>
<keyword evidence="1" id="KW-1133">Transmembrane helix</keyword>
<keyword evidence="1" id="KW-0812">Transmembrane</keyword>
<name>A0A813N6Q6_9BILA</name>
<feature type="transmembrane region" description="Helical" evidence="1">
    <location>
        <begin position="12"/>
        <end position="35"/>
    </location>
</feature>
<proteinExistence type="predicted"/>
<organism evidence="2 3">
    <name type="scientific">Brachionus calyciflorus</name>
    <dbReference type="NCBI Taxonomy" id="104777"/>
    <lineage>
        <taxon>Eukaryota</taxon>
        <taxon>Metazoa</taxon>
        <taxon>Spiralia</taxon>
        <taxon>Gnathifera</taxon>
        <taxon>Rotifera</taxon>
        <taxon>Eurotatoria</taxon>
        <taxon>Monogononta</taxon>
        <taxon>Pseudotrocha</taxon>
        <taxon>Ploima</taxon>
        <taxon>Brachionidae</taxon>
        <taxon>Brachionus</taxon>
    </lineage>
</organism>
<evidence type="ECO:0000313" key="2">
    <source>
        <dbReference type="EMBL" id="CAF0733902.1"/>
    </source>
</evidence>
<gene>
    <name evidence="2" type="ORF">OXX778_LOCUS3015</name>
</gene>
<evidence type="ECO:0000313" key="3">
    <source>
        <dbReference type="Proteomes" id="UP000663879"/>
    </source>
</evidence>
<sequence>MVYAYGLVAPVFAVTPVVPVVPVVRPVAVAVPYVAPRWVCYKNQSRFLLGLPLPLICGIFTISITCGSTAKLEDEA</sequence>
<dbReference type="Proteomes" id="UP000663879">
    <property type="component" value="Unassembled WGS sequence"/>
</dbReference>
<keyword evidence="1" id="KW-0472">Membrane</keyword>